<sequence length="57" mass="6219">MITFATREAARNVARKVNAANLGATLKAPVKDESGKWIFPGLRHADKLGTLSLKNNR</sequence>
<keyword evidence="2" id="KW-1185">Reference proteome</keyword>
<name>A0A6B9WJJ6_9CAUD</name>
<protein>
    <submittedName>
        <fullName evidence="1">Uncharacterized protein</fullName>
    </submittedName>
</protein>
<evidence type="ECO:0000313" key="2">
    <source>
        <dbReference type="Proteomes" id="UP000464338"/>
    </source>
</evidence>
<gene>
    <name evidence="1" type="ORF">ukendt_66</name>
</gene>
<accession>A0A6B9WJJ6</accession>
<organism evidence="1 2">
    <name type="scientific">Escherichia phage ukendt</name>
    <dbReference type="NCBI Taxonomy" id="2696458"/>
    <lineage>
        <taxon>Viruses</taxon>
        <taxon>Duplodnaviria</taxon>
        <taxon>Heunggongvirae</taxon>
        <taxon>Uroviricota</taxon>
        <taxon>Caudoviricetes</taxon>
        <taxon>Stephanstirmvirinae</taxon>
        <taxon>Phapecoctavirus</taxon>
        <taxon>Phapecoctavirus ukendt</taxon>
    </lineage>
</organism>
<proteinExistence type="predicted"/>
<dbReference type="EMBL" id="MN850565">
    <property type="protein sequence ID" value="QHR64862.1"/>
    <property type="molecule type" value="Genomic_DNA"/>
</dbReference>
<reference evidence="2" key="1">
    <citation type="submission" date="2019-12" db="EMBL/GenBank/DDBJ databases">
        <authorList>
            <person name="Olsen N.S."/>
            <person name="Junco L.M.F."/>
            <person name="Kot W."/>
            <person name="Hansen L.H."/>
        </authorList>
    </citation>
    <scope>NUCLEOTIDE SEQUENCE [LARGE SCALE GENOMIC DNA]</scope>
</reference>
<evidence type="ECO:0000313" key="1">
    <source>
        <dbReference type="EMBL" id="QHR64862.1"/>
    </source>
</evidence>
<dbReference type="Proteomes" id="UP000464338">
    <property type="component" value="Segment"/>
</dbReference>